<dbReference type="GO" id="GO:0005886">
    <property type="term" value="C:plasma membrane"/>
    <property type="evidence" value="ECO:0007669"/>
    <property type="project" value="TreeGrafter"/>
</dbReference>
<gene>
    <name evidence="4" type="ORF">CJ030_MR1G009589</name>
</gene>
<dbReference type="Proteomes" id="UP000516437">
    <property type="component" value="Chromosome 1"/>
</dbReference>
<keyword evidence="3" id="KW-0812">Transmembrane</keyword>
<dbReference type="OrthoDB" id="1426517at2759"/>
<organism evidence="4 5">
    <name type="scientific">Morella rubra</name>
    <name type="common">Chinese bayberry</name>
    <dbReference type="NCBI Taxonomy" id="262757"/>
    <lineage>
        <taxon>Eukaryota</taxon>
        <taxon>Viridiplantae</taxon>
        <taxon>Streptophyta</taxon>
        <taxon>Embryophyta</taxon>
        <taxon>Tracheophyta</taxon>
        <taxon>Spermatophyta</taxon>
        <taxon>Magnoliopsida</taxon>
        <taxon>eudicotyledons</taxon>
        <taxon>Gunneridae</taxon>
        <taxon>Pentapetalae</taxon>
        <taxon>rosids</taxon>
        <taxon>fabids</taxon>
        <taxon>Fagales</taxon>
        <taxon>Myricaceae</taxon>
        <taxon>Morella</taxon>
    </lineage>
</organism>
<evidence type="ECO:0000313" key="4">
    <source>
        <dbReference type="EMBL" id="KAB1227062.1"/>
    </source>
</evidence>
<protein>
    <submittedName>
        <fullName evidence="4">Protein YLS9</fullName>
    </submittedName>
</protein>
<proteinExistence type="predicted"/>
<keyword evidence="5" id="KW-1185">Reference proteome</keyword>
<dbReference type="PANTHER" id="PTHR31415:SF166">
    <property type="entry name" value="LATE EMBRYOGENESIS ABUNDANT (LEA) HYDROXYPROLINE-RICH GLYCOPROTEIN FAMILY"/>
    <property type="match status" value="1"/>
</dbReference>
<reference evidence="4 5" key="1">
    <citation type="journal article" date="2019" name="Plant Biotechnol. J.">
        <title>The red bayberry genome and genetic basis of sex determination.</title>
        <authorList>
            <person name="Jia H.M."/>
            <person name="Jia H.J."/>
            <person name="Cai Q.L."/>
            <person name="Wang Y."/>
            <person name="Zhao H.B."/>
            <person name="Yang W.F."/>
            <person name="Wang G.Y."/>
            <person name="Li Y.H."/>
            <person name="Zhan D.L."/>
            <person name="Shen Y.T."/>
            <person name="Niu Q.F."/>
            <person name="Chang L."/>
            <person name="Qiu J."/>
            <person name="Zhao L."/>
            <person name="Xie H.B."/>
            <person name="Fu W.Y."/>
            <person name="Jin J."/>
            <person name="Li X.W."/>
            <person name="Jiao Y."/>
            <person name="Zhou C.C."/>
            <person name="Tu T."/>
            <person name="Chai C.Y."/>
            <person name="Gao J.L."/>
            <person name="Fan L.J."/>
            <person name="van de Weg E."/>
            <person name="Wang J.Y."/>
            <person name="Gao Z.S."/>
        </authorList>
    </citation>
    <scope>NUCLEOTIDE SEQUENCE [LARGE SCALE GENOMIC DNA]</scope>
    <source>
        <tissue evidence="4">Leaves</tissue>
    </source>
</reference>
<comment type="caution">
    <text evidence="4">The sequence shown here is derived from an EMBL/GenBank/DDBJ whole genome shotgun (WGS) entry which is preliminary data.</text>
</comment>
<dbReference type="PANTHER" id="PTHR31415">
    <property type="entry name" value="OS05G0367900 PROTEIN"/>
    <property type="match status" value="1"/>
</dbReference>
<evidence type="ECO:0000256" key="2">
    <source>
        <dbReference type="ARBA" id="ARBA00023136"/>
    </source>
</evidence>
<dbReference type="GO" id="GO:0098542">
    <property type="term" value="P:defense response to other organism"/>
    <property type="evidence" value="ECO:0007669"/>
    <property type="project" value="InterPro"/>
</dbReference>
<keyword evidence="3" id="KW-1133">Transmembrane helix</keyword>
<dbReference type="AlphaFoldDB" id="A0A6A1WP57"/>
<dbReference type="InterPro" id="IPR044839">
    <property type="entry name" value="NDR1-like"/>
</dbReference>
<dbReference type="GO" id="GO:0009506">
    <property type="term" value="C:plasmodesma"/>
    <property type="evidence" value="ECO:0007669"/>
    <property type="project" value="TreeGrafter"/>
</dbReference>
<feature type="transmembrane region" description="Helical" evidence="3">
    <location>
        <begin position="20"/>
        <end position="42"/>
    </location>
</feature>
<accession>A0A6A1WP57</accession>
<sequence>MTAKDCGHHDEEREALKRRVVYGIGGFLALVFFSIFLVWAILRPTKPSFILREATVYVFNISTSPDPYSTLTTTMQVTVSSKNTMDRVGIYYQKLDIYATYRSQQITIPTLLPTAYQGTNEISEWSPFLYGTAVPVWPGLLVILQQDLNVGGVLLNVKINGNIKWQVGTWISGNYQLNVNCPAYIKFGDQPNPGPGIPSGPVPLMKFELAQSCSVNV</sequence>
<evidence type="ECO:0000256" key="1">
    <source>
        <dbReference type="ARBA" id="ARBA00004370"/>
    </source>
</evidence>
<name>A0A6A1WP57_9ROSI</name>
<comment type="subcellular location">
    <subcellularLocation>
        <location evidence="1">Membrane</location>
    </subcellularLocation>
</comment>
<keyword evidence="2 3" id="KW-0472">Membrane</keyword>
<dbReference type="EMBL" id="RXIC02000019">
    <property type="protein sequence ID" value="KAB1227062.1"/>
    <property type="molecule type" value="Genomic_DNA"/>
</dbReference>
<evidence type="ECO:0000313" key="5">
    <source>
        <dbReference type="Proteomes" id="UP000516437"/>
    </source>
</evidence>
<evidence type="ECO:0000256" key="3">
    <source>
        <dbReference type="SAM" id="Phobius"/>
    </source>
</evidence>